<gene>
    <name evidence="2" type="ORF">P4706_05245</name>
</gene>
<keyword evidence="3" id="KW-1185">Reference proteome</keyword>
<dbReference type="AlphaFoldDB" id="A0AAW9NAZ7"/>
<reference evidence="2 3" key="1">
    <citation type="submission" date="2023-03" db="EMBL/GenBank/DDBJ databases">
        <title>Bacillus Genome Sequencing.</title>
        <authorList>
            <person name="Dunlap C."/>
        </authorList>
    </citation>
    <scope>NUCLEOTIDE SEQUENCE [LARGE SCALE GENOMIC DNA]</scope>
    <source>
        <strain evidence="2 3">B-41290</strain>
    </source>
</reference>
<dbReference type="Proteomes" id="UP001307168">
    <property type="component" value="Unassembled WGS sequence"/>
</dbReference>
<keyword evidence="1" id="KW-1133">Transmembrane helix</keyword>
<evidence type="ECO:0000313" key="3">
    <source>
        <dbReference type="Proteomes" id="UP001307168"/>
    </source>
</evidence>
<feature type="transmembrane region" description="Helical" evidence="1">
    <location>
        <begin position="9"/>
        <end position="28"/>
    </location>
</feature>
<comment type="caution">
    <text evidence="2">The sequence shown here is derived from an EMBL/GenBank/DDBJ whole genome shotgun (WGS) entry which is preliminary data.</text>
</comment>
<organism evidence="2 3">
    <name type="scientific">Peribacillus castrilensis</name>
    <dbReference type="NCBI Taxonomy" id="2897690"/>
    <lineage>
        <taxon>Bacteria</taxon>
        <taxon>Bacillati</taxon>
        <taxon>Bacillota</taxon>
        <taxon>Bacilli</taxon>
        <taxon>Bacillales</taxon>
        <taxon>Bacillaceae</taxon>
        <taxon>Peribacillus</taxon>
    </lineage>
</organism>
<keyword evidence="1" id="KW-0472">Membrane</keyword>
<evidence type="ECO:0008006" key="4">
    <source>
        <dbReference type="Google" id="ProtNLM"/>
    </source>
</evidence>
<evidence type="ECO:0000313" key="2">
    <source>
        <dbReference type="EMBL" id="MEC0272472.1"/>
    </source>
</evidence>
<name>A0AAW9NAZ7_9BACI</name>
<feature type="transmembrane region" description="Helical" evidence="1">
    <location>
        <begin position="34"/>
        <end position="54"/>
    </location>
</feature>
<keyword evidence="1" id="KW-0812">Transmembrane</keyword>
<protein>
    <recommendedName>
        <fullName evidence="4">Outer membrane protein assembly factor BamE</fullName>
    </recommendedName>
</protein>
<proteinExistence type="predicted"/>
<dbReference type="RefSeq" id="WP_367406297.1">
    <property type="nucleotide sequence ID" value="NZ_JARNBH010000006.1"/>
</dbReference>
<evidence type="ECO:0000256" key="1">
    <source>
        <dbReference type="SAM" id="Phobius"/>
    </source>
</evidence>
<feature type="transmembrane region" description="Helical" evidence="1">
    <location>
        <begin position="74"/>
        <end position="96"/>
    </location>
</feature>
<accession>A0AAW9NAZ7</accession>
<sequence>MSVSKIVNYALYSFVLLYALIYFIYIFFINFVHASISFMSIAALLLPFILLLFLQWISWKYTNTNKHNKRKLKIRFIVISSLGFALLVFCVVMLGVNESESRFTTERWLNDDRRRVYLVDDLINEHELIGMAKDEVFTLLGSPTETEYFKEEDNVVYYLGDERGIIRIDSEWLVIWFDGSDIAMKHELRTD</sequence>
<dbReference type="EMBL" id="JARNBH010000006">
    <property type="protein sequence ID" value="MEC0272472.1"/>
    <property type="molecule type" value="Genomic_DNA"/>
</dbReference>